<dbReference type="InterPro" id="IPR015943">
    <property type="entry name" value="WD40/YVTN_repeat-like_dom_sf"/>
</dbReference>
<dbReference type="GO" id="GO:0016567">
    <property type="term" value="P:protein ubiquitination"/>
    <property type="evidence" value="ECO:0007669"/>
    <property type="project" value="InterPro"/>
</dbReference>
<dbReference type="SUPFAM" id="SSF81383">
    <property type="entry name" value="F-box domain"/>
    <property type="match status" value="1"/>
</dbReference>
<dbReference type="PANTHER" id="PTHR20995:SF17">
    <property type="entry name" value="F-BOX_WD REPEAT-CONTAINING PROTEIN 5"/>
    <property type="match status" value="1"/>
</dbReference>
<reference evidence="3" key="1">
    <citation type="submission" date="2025-08" db="UniProtKB">
        <authorList>
            <consortium name="Ensembl"/>
        </authorList>
    </citation>
    <scope>IDENTIFICATION</scope>
</reference>
<dbReference type="InterPro" id="IPR042508">
    <property type="entry name" value="FBXW5"/>
</dbReference>
<evidence type="ECO:0000313" key="4">
    <source>
        <dbReference type="Proteomes" id="UP000694388"/>
    </source>
</evidence>
<dbReference type="SMART" id="SM00320">
    <property type="entry name" value="WD40"/>
    <property type="match status" value="3"/>
</dbReference>
<dbReference type="GO" id="GO:0080008">
    <property type="term" value="C:Cul4-RING E3 ubiquitin ligase complex"/>
    <property type="evidence" value="ECO:0007669"/>
    <property type="project" value="InterPro"/>
</dbReference>
<dbReference type="Proteomes" id="UP000694388">
    <property type="component" value="Unplaced"/>
</dbReference>
<evidence type="ECO:0000259" key="2">
    <source>
        <dbReference type="PROSITE" id="PS50181"/>
    </source>
</evidence>
<dbReference type="PROSITE" id="PS50181">
    <property type="entry name" value="FBOX"/>
    <property type="match status" value="1"/>
</dbReference>
<dbReference type="SUPFAM" id="SSF50978">
    <property type="entry name" value="WD40 repeat-like"/>
    <property type="match status" value="1"/>
</dbReference>
<dbReference type="InterPro" id="IPR036047">
    <property type="entry name" value="F-box-like_dom_sf"/>
</dbReference>
<proteinExistence type="predicted"/>
<organism evidence="3 4">
    <name type="scientific">Eptatretus burgeri</name>
    <name type="common">Inshore hagfish</name>
    <dbReference type="NCBI Taxonomy" id="7764"/>
    <lineage>
        <taxon>Eukaryota</taxon>
        <taxon>Metazoa</taxon>
        <taxon>Chordata</taxon>
        <taxon>Craniata</taxon>
        <taxon>Vertebrata</taxon>
        <taxon>Cyclostomata</taxon>
        <taxon>Myxini</taxon>
        <taxon>Myxiniformes</taxon>
        <taxon>Myxinidae</taxon>
        <taxon>Eptatretinae</taxon>
        <taxon>Eptatretus</taxon>
    </lineage>
</organism>
<sequence>MCGVEDLPDSLLLSMFCWLDRKDLCAVSTCCRTWARVGWDELLWKSLFLRHFDLPNSAAMPEDAVSWRLEFRRLYQDVPCIEAVKLTAHADEVLHVTFSQDGSLFASCSKDCSVKVWDGHSYELLHNEDLHNRSWLYSQFSQFSHDGLRLLVSGVKNSPFEMSSGSILIFSLDGFSLLTAADIKPYDVFGCWFGGEAFLSGNIEAFSIFRFSVNFALEKFFHMQRQLLHFRLVNYSYPRMLTIARAHTGEEDIMLEADNDYDDDDGNKLLIFATGSLTCASHQIGIKLLPAEVLRTLIKLPRVAEGLVEHDADGHEDEEEANIEAVDDWLDARGFQGNIDGPTSLDWLLEFNGQIVGLCLSPDHRYLFVNCRSWAPDTKINDPMCPPPISNIITLHEVDLWSLERGKHVRISEKTEFRRFLGHKAFTPEDRCFFMFMDASRSLLSSGSEDGSAYVWDRHYGACIARLLHHDVVNSVALHPTRHGVLVTASDDHTLRVWHPRSLQHHDGLESVETTTG</sequence>
<keyword evidence="1" id="KW-0853">WD repeat</keyword>
<dbReference type="Gene3D" id="1.20.1280.50">
    <property type="match status" value="1"/>
</dbReference>
<dbReference type="PROSITE" id="PS50294">
    <property type="entry name" value="WD_REPEATS_REGION"/>
    <property type="match status" value="2"/>
</dbReference>
<dbReference type="InterPro" id="IPR036322">
    <property type="entry name" value="WD40_repeat_dom_sf"/>
</dbReference>
<dbReference type="Ensembl" id="ENSEBUT00000002407.1">
    <property type="protein sequence ID" value="ENSEBUP00000002061.1"/>
    <property type="gene ID" value="ENSEBUG00000001636.1"/>
</dbReference>
<name>A0A8C4N6B8_EPTBU</name>
<accession>A0A8C4N6B8</accession>
<dbReference type="OMA" id="CHENDHR"/>
<dbReference type="InterPro" id="IPR001810">
    <property type="entry name" value="F-box_dom"/>
</dbReference>
<dbReference type="InterPro" id="IPR001680">
    <property type="entry name" value="WD40_rpt"/>
</dbReference>
<reference evidence="3" key="2">
    <citation type="submission" date="2025-09" db="UniProtKB">
        <authorList>
            <consortium name="Ensembl"/>
        </authorList>
    </citation>
    <scope>IDENTIFICATION</scope>
</reference>
<dbReference type="PROSITE" id="PS50082">
    <property type="entry name" value="WD_REPEATS_2"/>
    <property type="match status" value="2"/>
</dbReference>
<dbReference type="Gene3D" id="2.130.10.10">
    <property type="entry name" value="YVTN repeat-like/Quinoprotein amine dehydrogenase"/>
    <property type="match status" value="2"/>
</dbReference>
<evidence type="ECO:0000256" key="1">
    <source>
        <dbReference type="PROSITE-ProRule" id="PRU00221"/>
    </source>
</evidence>
<dbReference type="GO" id="GO:0019005">
    <property type="term" value="C:SCF ubiquitin ligase complex"/>
    <property type="evidence" value="ECO:0007669"/>
    <property type="project" value="InterPro"/>
</dbReference>
<feature type="domain" description="F-box" evidence="2">
    <location>
        <begin position="1"/>
        <end position="47"/>
    </location>
</feature>
<dbReference type="Pfam" id="PF00400">
    <property type="entry name" value="WD40"/>
    <property type="match status" value="3"/>
</dbReference>
<feature type="repeat" description="WD" evidence="1">
    <location>
        <begin position="466"/>
        <end position="498"/>
    </location>
</feature>
<protein>
    <recommendedName>
        <fullName evidence="2">F-box domain-containing protein</fullName>
    </recommendedName>
</protein>
<dbReference type="GeneTree" id="ENSGT00730000111276"/>
<evidence type="ECO:0000313" key="3">
    <source>
        <dbReference type="Ensembl" id="ENSEBUP00000002061.1"/>
    </source>
</evidence>
<dbReference type="Pfam" id="PF12937">
    <property type="entry name" value="F-box-like"/>
    <property type="match status" value="1"/>
</dbReference>
<dbReference type="AlphaFoldDB" id="A0A8C4N6B8"/>
<keyword evidence="4" id="KW-1185">Reference proteome</keyword>
<dbReference type="SMART" id="SM00256">
    <property type="entry name" value="FBOX"/>
    <property type="match status" value="1"/>
</dbReference>
<feature type="repeat" description="WD" evidence="1">
    <location>
        <begin position="86"/>
        <end position="127"/>
    </location>
</feature>
<dbReference type="PANTHER" id="PTHR20995">
    <property type="entry name" value="F-BOX/WD REPEAT-CONTAINING PROTEIN 5"/>
    <property type="match status" value="1"/>
</dbReference>